<dbReference type="InterPro" id="IPR036874">
    <property type="entry name" value="Carbonic_anhydrase_sf"/>
</dbReference>
<dbReference type="SUPFAM" id="SSF53056">
    <property type="entry name" value="beta-carbonic anhydrase, cab"/>
    <property type="match status" value="1"/>
</dbReference>
<feature type="region of interest" description="Disordered" evidence="7">
    <location>
        <begin position="69"/>
        <end position="89"/>
    </location>
</feature>
<gene>
    <name evidence="9" type="ORF">SGCZBJ_23400</name>
</gene>
<evidence type="ECO:0000256" key="6">
    <source>
        <dbReference type="PIRSR" id="PIRSR601765-1"/>
    </source>
</evidence>
<feature type="binding site" evidence="6">
    <location>
        <position position="144"/>
    </location>
    <ligand>
        <name>Zn(2+)</name>
        <dbReference type="ChEBI" id="CHEBI:29105"/>
    </ligand>
</feature>
<feature type="binding site" evidence="6">
    <location>
        <position position="142"/>
    </location>
    <ligand>
        <name>Zn(2+)</name>
        <dbReference type="ChEBI" id="CHEBI:29105"/>
    </ligand>
</feature>
<dbReference type="PROSITE" id="PS00704">
    <property type="entry name" value="PROK_CO2_ANHYDRASE_1"/>
    <property type="match status" value="1"/>
</dbReference>
<feature type="binding site" evidence="6">
    <location>
        <position position="195"/>
    </location>
    <ligand>
        <name>Zn(2+)</name>
        <dbReference type="ChEBI" id="CHEBI:29105"/>
    </ligand>
</feature>
<keyword evidence="6" id="KW-0479">Metal-binding</keyword>
<dbReference type="GO" id="GO:0015976">
    <property type="term" value="P:carbon utilization"/>
    <property type="evidence" value="ECO:0007669"/>
    <property type="project" value="InterPro"/>
</dbReference>
<comment type="cofactor">
    <cofactor evidence="6">
        <name>Zn(2+)</name>
        <dbReference type="ChEBI" id="CHEBI:29105"/>
    </cofactor>
    <text evidence="6">Binds 1 zinc ion per subunit.</text>
</comment>
<keyword evidence="3 6" id="KW-0862">Zinc</keyword>
<feature type="chain" id="PRO_5014846653" description="carbonic anhydrase" evidence="8">
    <location>
        <begin position="28"/>
        <end position="290"/>
    </location>
</feature>
<dbReference type="RefSeq" id="WP_101720325.1">
    <property type="nucleotide sequence ID" value="NZ_PJRS01000049.1"/>
</dbReference>
<feature type="binding site" evidence="6">
    <location>
        <position position="198"/>
    </location>
    <ligand>
        <name>Zn(2+)</name>
        <dbReference type="ChEBI" id="CHEBI:29105"/>
    </ligand>
</feature>
<evidence type="ECO:0000256" key="8">
    <source>
        <dbReference type="SAM" id="SignalP"/>
    </source>
</evidence>
<dbReference type="GO" id="GO:0008270">
    <property type="term" value="F:zinc ion binding"/>
    <property type="evidence" value="ECO:0007669"/>
    <property type="project" value="InterPro"/>
</dbReference>
<keyword evidence="4" id="KW-0456">Lyase</keyword>
<feature type="signal peptide" evidence="8">
    <location>
        <begin position="1"/>
        <end position="27"/>
    </location>
</feature>
<accession>A0A2N5CXU2</accession>
<dbReference type="GO" id="GO:0004089">
    <property type="term" value="F:carbonate dehydratase activity"/>
    <property type="evidence" value="ECO:0007669"/>
    <property type="project" value="UniProtKB-EC"/>
</dbReference>
<evidence type="ECO:0000256" key="4">
    <source>
        <dbReference type="ARBA" id="ARBA00023239"/>
    </source>
</evidence>
<evidence type="ECO:0000313" key="10">
    <source>
        <dbReference type="Proteomes" id="UP000234479"/>
    </source>
</evidence>
<keyword evidence="8" id="KW-0732">Signal</keyword>
<dbReference type="PANTHER" id="PTHR11002:SF79">
    <property type="entry name" value="CARBONIC ANHYDRASE 2"/>
    <property type="match status" value="1"/>
</dbReference>
<evidence type="ECO:0000256" key="2">
    <source>
        <dbReference type="ARBA" id="ARBA00012925"/>
    </source>
</evidence>
<dbReference type="InterPro" id="IPR001765">
    <property type="entry name" value="Carbonic_anhydrase"/>
</dbReference>
<dbReference type="EMBL" id="PJRS01000049">
    <property type="protein sequence ID" value="PLR18605.1"/>
    <property type="molecule type" value="Genomic_DNA"/>
</dbReference>
<organism evidence="9 10">
    <name type="scientific">Caulobacter zeae</name>
    <dbReference type="NCBI Taxonomy" id="2055137"/>
    <lineage>
        <taxon>Bacteria</taxon>
        <taxon>Pseudomonadati</taxon>
        <taxon>Pseudomonadota</taxon>
        <taxon>Alphaproteobacteria</taxon>
        <taxon>Caulobacterales</taxon>
        <taxon>Caulobacteraceae</taxon>
        <taxon>Caulobacter</taxon>
    </lineage>
</organism>
<dbReference type="InterPro" id="IPR006311">
    <property type="entry name" value="TAT_signal"/>
</dbReference>
<evidence type="ECO:0000256" key="3">
    <source>
        <dbReference type="ARBA" id="ARBA00022833"/>
    </source>
</evidence>
<comment type="similarity">
    <text evidence="1">Belongs to the beta-class carbonic anhydrase family.</text>
</comment>
<dbReference type="EC" id="4.2.1.1" evidence="2"/>
<dbReference type="Gene3D" id="3.40.1050.10">
    <property type="entry name" value="Carbonic anhydrase"/>
    <property type="match status" value="1"/>
</dbReference>
<dbReference type="SMART" id="SM00947">
    <property type="entry name" value="Pro_CA"/>
    <property type="match status" value="1"/>
</dbReference>
<name>A0A2N5CXU2_9CAUL</name>
<dbReference type="Proteomes" id="UP000234479">
    <property type="component" value="Unassembled WGS sequence"/>
</dbReference>
<proteinExistence type="inferred from homology"/>
<comment type="caution">
    <text evidence="9">The sequence shown here is derived from an EMBL/GenBank/DDBJ whole genome shotgun (WGS) entry which is preliminary data.</text>
</comment>
<dbReference type="PANTHER" id="PTHR11002">
    <property type="entry name" value="CARBONIC ANHYDRASE"/>
    <property type="match status" value="1"/>
</dbReference>
<dbReference type="PROSITE" id="PS51318">
    <property type="entry name" value="TAT"/>
    <property type="match status" value="1"/>
</dbReference>
<comment type="catalytic activity">
    <reaction evidence="5">
        <text>hydrogencarbonate + H(+) = CO2 + H2O</text>
        <dbReference type="Rhea" id="RHEA:10748"/>
        <dbReference type="ChEBI" id="CHEBI:15377"/>
        <dbReference type="ChEBI" id="CHEBI:15378"/>
        <dbReference type="ChEBI" id="CHEBI:16526"/>
        <dbReference type="ChEBI" id="CHEBI:17544"/>
        <dbReference type="EC" id="4.2.1.1"/>
    </reaction>
</comment>
<dbReference type="AlphaFoldDB" id="A0A2N5CXU2"/>
<evidence type="ECO:0000313" key="9">
    <source>
        <dbReference type="EMBL" id="PLR18605.1"/>
    </source>
</evidence>
<evidence type="ECO:0000256" key="1">
    <source>
        <dbReference type="ARBA" id="ARBA00006217"/>
    </source>
</evidence>
<dbReference type="OrthoDB" id="9797527at2"/>
<dbReference type="Pfam" id="PF00484">
    <property type="entry name" value="Pro_CA"/>
    <property type="match status" value="1"/>
</dbReference>
<evidence type="ECO:0000256" key="7">
    <source>
        <dbReference type="SAM" id="MobiDB-lite"/>
    </source>
</evidence>
<sequence length="290" mass="29810">MVSRRILLGGLAAGLAAPVLAPVLAHAEGYQETRTPPVWKPKARRTAKALATQPTDKAALDKALKTVKPLDGAEPEDPTAVSGVQVQPAKPVPSISPDEALGRLKQGNAIFARGGASLVLPAAARIGEMAAAERPFAVVVACSDSRVAPELLFNCNLGDLFVLRAAGPTVGPEALGAIVYAVDTLGASLVVVLGHTKCGVVGAAVDAATRKSRPTGVFEAVLAPILPAVFDAQGEKPADLHDAAARRNARNIAARLKVADGVLAERIAQGRLKIVPATYDLTTAQVAFEA</sequence>
<evidence type="ECO:0000256" key="5">
    <source>
        <dbReference type="ARBA" id="ARBA00048348"/>
    </source>
</evidence>
<reference evidence="9 10" key="1">
    <citation type="submission" date="2017-12" db="EMBL/GenBank/DDBJ databases">
        <title>The genome sequence of Caulobacter sp. 410.</title>
        <authorList>
            <person name="Gao J."/>
            <person name="Mao X."/>
            <person name="Sun J."/>
        </authorList>
    </citation>
    <scope>NUCLEOTIDE SEQUENCE [LARGE SCALE GENOMIC DNA]</scope>
    <source>
        <strain evidence="9 10">410</strain>
    </source>
</reference>
<dbReference type="InterPro" id="IPR015892">
    <property type="entry name" value="Carbonic_anhydrase_CS"/>
</dbReference>
<keyword evidence="10" id="KW-1185">Reference proteome</keyword>
<protein>
    <recommendedName>
        <fullName evidence="2">carbonic anhydrase</fullName>
        <ecNumber evidence="2">4.2.1.1</ecNumber>
    </recommendedName>
</protein>